<feature type="compositionally biased region" description="Pro residues" evidence="1">
    <location>
        <begin position="282"/>
        <end position="301"/>
    </location>
</feature>
<accession>A0A9W9AJ01</accession>
<evidence type="ECO:0000313" key="4">
    <source>
        <dbReference type="EMBL" id="KAJ4490853.1"/>
    </source>
</evidence>
<keyword evidence="5" id="KW-1185">Reference proteome</keyword>
<dbReference type="Pfam" id="PF08549">
    <property type="entry name" value="SWI-SNF_Ssr4_N"/>
    <property type="match status" value="1"/>
</dbReference>
<feature type="region of interest" description="Disordered" evidence="1">
    <location>
        <begin position="407"/>
        <end position="504"/>
    </location>
</feature>
<gene>
    <name evidence="4" type="ORF">J3R30DRAFT_3425986</name>
    <name evidence="3" type="ORF">J3R30DRAFT_3453133</name>
</gene>
<dbReference type="Proteomes" id="UP001150266">
    <property type="component" value="Unassembled WGS sequence"/>
</dbReference>
<name>A0A9W9AJ01_9AGAR</name>
<feature type="compositionally biased region" description="Polar residues" evidence="1">
    <location>
        <begin position="474"/>
        <end position="486"/>
    </location>
</feature>
<dbReference type="OrthoDB" id="5321006at2759"/>
<evidence type="ECO:0000313" key="3">
    <source>
        <dbReference type="EMBL" id="KAJ4483941.1"/>
    </source>
</evidence>
<dbReference type="GO" id="GO:0006338">
    <property type="term" value="P:chromatin remodeling"/>
    <property type="evidence" value="ECO:0007669"/>
    <property type="project" value="InterPro"/>
</dbReference>
<feature type="domain" description="SWI/SNF and RSC complexes subunit Ssr4 N-terminal" evidence="2">
    <location>
        <begin position="29"/>
        <end position="159"/>
    </location>
</feature>
<feature type="compositionally biased region" description="Basic and acidic residues" evidence="1">
    <location>
        <begin position="407"/>
        <end position="422"/>
    </location>
</feature>
<evidence type="ECO:0000313" key="5">
    <source>
        <dbReference type="Proteomes" id="UP001150266"/>
    </source>
</evidence>
<evidence type="ECO:0000259" key="2">
    <source>
        <dbReference type="Pfam" id="PF08549"/>
    </source>
</evidence>
<feature type="compositionally biased region" description="Polar residues" evidence="1">
    <location>
        <begin position="423"/>
        <end position="450"/>
    </location>
</feature>
<comment type="caution">
    <text evidence="3">The sequence shown here is derived from an EMBL/GenBank/DDBJ whole genome shotgun (WGS) entry which is preliminary data.</text>
</comment>
<feature type="region of interest" description="Disordered" evidence="1">
    <location>
        <begin position="275"/>
        <end position="319"/>
    </location>
</feature>
<proteinExistence type="predicted"/>
<evidence type="ECO:0000256" key="1">
    <source>
        <dbReference type="SAM" id="MobiDB-lite"/>
    </source>
</evidence>
<reference evidence="3" key="1">
    <citation type="submission" date="2022-08" db="EMBL/GenBank/DDBJ databases">
        <title>A Global Phylogenomic Analysis of the Shiitake Genus Lentinula.</title>
        <authorList>
            <consortium name="DOE Joint Genome Institute"/>
            <person name="Sierra-Patev S."/>
            <person name="Min B."/>
            <person name="Naranjo-Ortiz M."/>
            <person name="Looney B."/>
            <person name="Konkel Z."/>
            <person name="Slot J.C."/>
            <person name="Sakamoto Y."/>
            <person name="Steenwyk J.L."/>
            <person name="Rokas A."/>
            <person name="Carro J."/>
            <person name="Camarero S."/>
            <person name="Ferreira P."/>
            <person name="Molpeceres G."/>
            <person name="Ruiz-Duenas F.J."/>
            <person name="Serrano A."/>
            <person name="Henrissat B."/>
            <person name="Drula E."/>
            <person name="Hughes K.W."/>
            <person name="Mata J.L."/>
            <person name="Ishikawa N.K."/>
            <person name="Vargas-Isla R."/>
            <person name="Ushijima S."/>
            <person name="Smith C.A."/>
            <person name="Ahrendt S."/>
            <person name="Andreopoulos W."/>
            <person name="He G."/>
            <person name="Labutti K."/>
            <person name="Lipzen A."/>
            <person name="Ng V."/>
            <person name="Riley R."/>
            <person name="Sandor L."/>
            <person name="Barry K."/>
            <person name="Martinez A.T."/>
            <person name="Xiao Y."/>
            <person name="Gibbons J.G."/>
            <person name="Terashima K."/>
            <person name="Grigoriev I.V."/>
            <person name="Hibbett D.S."/>
        </authorList>
    </citation>
    <scope>NUCLEOTIDE SEQUENCE</scope>
    <source>
        <strain evidence="3">JLM2183</strain>
    </source>
</reference>
<dbReference type="EMBL" id="JAOTPV010000001">
    <property type="protein sequence ID" value="KAJ4490853.1"/>
    <property type="molecule type" value="Genomic_DNA"/>
</dbReference>
<dbReference type="InterPro" id="IPR013859">
    <property type="entry name" value="Ssr4_N"/>
</dbReference>
<dbReference type="AlphaFoldDB" id="A0A9W9AJ01"/>
<feature type="compositionally biased region" description="Low complexity" evidence="1">
    <location>
        <begin position="305"/>
        <end position="319"/>
    </location>
</feature>
<dbReference type="EMBL" id="JAOTPV010000004">
    <property type="protein sequence ID" value="KAJ4483941.1"/>
    <property type="molecule type" value="Genomic_DNA"/>
</dbReference>
<feature type="compositionally biased region" description="Low complexity" evidence="1">
    <location>
        <begin position="487"/>
        <end position="501"/>
    </location>
</feature>
<organism evidence="3 5">
    <name type="scientific">Lentinula aciculospora</name>
    <dbReference type="NCBI Taxonomy" id="153920"/>
    <lineage>
        <taxon>Eukaryota</taxon>
        <taxon>Fungi</taxon>
        <taxon>Dikarya</taxon>
        <taxon>Basidiomycota</taxon>
        <taxon>Agaricomycotina</taxon>
        <taxon>Agaricomycetes</taxon>
        <taxon>Agaricomycetidae</taxon>
        <taxon>Agaricales</taxon>
        <taxon>Marasmiineae</taxon>
        <taxon>Omphalotaceae</taxon>
        <taxon>Lentinula</taxon>
    </lineage>
</organism>
<protein>
    <recommendedName>
        <fullName evidence="2">SWI/SNF and RSC complexes subunit Ssr4 N-terminal domain-containing protein</fullName>
    </recommendedName>
</protein>
<sequence length="564" mass="59466">MPNPSFTLPEIQQLQAEGLVLRFPDIMMNAQVSLDGAITLLLRAAQQAVTVPFVWSWIDRAQDGQTFIVFLPSHSPFPSDGIRWNEPENKFSLNQGTPKELEVCEVKFGSVPGSGETMAARIRRRYRLVHGTGMSGIGAMPQLWVVHYTRGPNGPPIPPAVANQPVRMYPLRQVNEPPMFVAGDKLGQKAFPGQGLGGGMPSGGPGIGAGMPGGMPGIQPGIGGGPMIGAGGMPGAIGGMPGGAGTAAFNQQQAQALLAQQNVNMEMLEARRTHSLSGRGGPLPPPGVPGAPGIHGPPVPGPHGRGIPPQGTSVTGVPPVRRPVGPTGMHDDDDSGDEVDSISTRTLALTRYKRNHDLMNEVFVKASFGVQPNSKPLTSPYAIYDKKEINDKVAKLSSEIEALKTRADERKRRKVDRERENSDNAQMTENPVSPSSLSGKKLNSQLTVPTQVSNLQSQPQSLPHSQVHSPQPSTNQHQSRLKSPSQSLSHADSMDSTSSSMGIGREGEATVVDLLGSMDSTKSMVDGTTTAVITSESTSLAQMDSMLTGTGGGGGEGETGIPLW</sequence>
<feature type="compositionally biased region" description="Low complexity" evidence="1">
    <location>
        <begin position="451"/>
        <end position="473"/>
    </location>
</feature>